<feature type="domain" description="CheW-like" evidence="2">
    <location>
        <begin position="275"/>
        <end position="413"/>
    </location>
</feature>
<dbReference type="InterPro" id="IPR036061">
    <property type="entry name" value="CheW-like_dom_sf"/>
</dbReference>
<dbReference type="Proteomes" id="UP000294656">
    <property type="component" value="Unassembled WGS sequence"/>
</dbReference>
<reference evidence="3 4" key="1">
    <citation type="submission" date="2019-03" db="EMBL/GenBank/DDBJ databases">
        <title>Genomic Encyclopedia of Type Strains, Phase III (KMG-III): the genomes of soil and plant-associated and newly described type strains.</title>
        <authorList>
            <person name="Whitman W."/>
        </authorList>
    </citation>
    <scope>NUCLEOTIDE SEQUENCE [LARGE SCALE GENOMIC DNA]</scope>
    <source>
        <strain evidence="3 4">CECT 7378</strain>
    </source>
</reference>
<dbReference type="PIRSF" id="PIRSF020479">
    <property type="entry name" value="UCP020479_CheW"/>
    <property type="match status" value="1"/>
</dbReference>
<organism evidence="3 4">
    <name type="scientific">Marinomonas balearica</name>
    <dbReference type="NCBI Taxonomy" id="491947"/>
    <lineage>
        <taxon>Bacteria</taxon>
        <taxon>Pseudomonadati</taxon>
        <taxon>Pseudomonadota</taxon>
        <taxon>Gammaproteobacteria</taxon>
        <taxon>Oceanospirillales</taxon>
        <taxon>Oceanospirillaceae</taxon>
        <taxon>Marinomonas</taxon>
    </lineage>
</organism>
<proteinExistence type="predicted"/>
<dbReference type="SMART" id="SM00260">
    <property type="entry name" value="CheW"/>
    <property type="match status" value="1"/>
</dbReference>
<feature type="compositionally biased region" description="Acidic residues" evidence="1">
    <location>
        <begin position="41"/>
        <end position="51"/>
    </location>
</feature>
<evidence type="ECO:0000313" key="3">
    <source>
        <dbReference type="EMBL" id="TDO98315.1"/>
    </source>
</evidence>
<dbReference type="GO" id="GO:0007165">
    <property type="term" value="P:signal transduction"/>
    <property type="evidence" value="ECO:0007669"/>
    <property type="project" value="InterPro"/>
</dbReference>
<dbReference type="Pfam" id="PF01584">
    <property type="entry name" value="CheW"/>
    <property type="match status" value="1"/>
</dbReference>
<evidence type="ECO:0000256" key="1">
    <source>
        <dbReference type="SAM" id="MobiDB-lite"/>
    </source>
</evidence>
<dbReference type="InterPro" id="IPR002545">
    <property type="entry name" value="CheW-lke_dom"/>
</dbReference>
<dbReference type="SUPFAM" id="SSF50341">
    <property type="entry name" value="CheW-like"/>
    <property type="match status" value="1"/>
</dbReference>
<keyword evidence="4" id="KW-1185">Reference proteome</keyword>
<dbReference type="InterPro" id="IPR014506">
    <property type="entry name" value="UCP020479_CheW"/>
</dbReference>
<name>A0A4R6MB33_9GAMM</name>
<feature type="region of interest" description="Disordered" evidence="1">
    <location>
        <begin position="162"/>
        <end position="186"/>
    </location>
</feature>
<feature type="compositionally biased region" description="Acidic residues" evidence="1">
    <location>
        <begin position="164"/>
        <end position="181"/>
    </location>
</feature>
<dbReference type="GO" id="GO:0006935">
    <property type="term" value="P:chemotaxis"/>
    <property type="evidence" value="ECO:0007669"/>
    <property type="project" value="InterPro"/>
</dbReference>
<protein>
    <submittedName>
        <fullName evidence="3">Purine-binding chemotaxis protein CheW</fullName>
    </submittedName>
</protein>
<sequence>MVMKDIKNQEQELVGPQKALQKYLDDLLQDATEPTTSSEVLVEESTVEVEEAMPSLSAEASKDEEFQEDVLEEGSHDKESEITEESQRIDQQDEFDRLDLSFADFEAAIQPLQQEYESVAQQGASTATVEENELSLGLTIGTSELLSADHLVDEDELSKKVLEEEPPEEVEEQLQESELQEDVSSVSYDSDIADEESDNTELSTDVTVADIETEVVLDNELSVASTPILEGNVATESAMFDESHTADIADTDEEIHLEPKKQIAPTDPLPWAQSRFECLLFHVGKLKLAVPLVELGGIHQGDDEKLTAIFGQPSWFLGMSNVGEFNLRTVDTAKWVMPDHYEGELKESFKFVIQLDRSDWGLACELVAEAISLEPSEVKWRSDRSRRPWLAGTVIDHMCAILDVQGFITLLEDPENGFRKHLKHVD</sequence>
<feature type="region of interest" description="Disordered" evidence="1">
    <location>
        <begin position="30"/>
        <end position="92"/>
    </location>
</feature>
<accession>A0A4R6MB33</accession>
<gene>
    <name evidence="3" type="ORF">DFP79_1956</name>
</gene>
<dbReference type="EMBL" id="SNXC01000011">
    <property type="protein sequence ID" value="TDO98315.1"/>
    <property type="molecule type" value="Genomic_DNA"/>
</dbReference>
<comment type="caution">
    <text evidence="3">The sequence shown here is derived from an EMBL/GenBank/DDBJ whole genome shotgun (WGS) entry which is preliminary data.</text>
</comment>
<feature type="compositionally biased region" description="Basic and acidic residues" evidence="1">
    <location>
        <begin position="73"/>
        <end position="92"/>
    </location>
</feature>
<dbReference type="AlphaFoldDB" id="A0A4R6MB33"/>
<evidence type="ECO:0000259" key="2">
    <source>
        <dbReference type="PROSITE" id="PS50851"/>
    </source>
</evidence>
<dbReference type="PROSITE" id="PS50851">
    <property type="entry name" value="CHEW"/>
    <property type="match status" value="1"/>
</dbReference>
<evidence type="ECO:0000313" key="4">
    <source>
        <dbReference type="Proteomes" id="UP000294656"/>
    </source>
</evidence>